<proteinExistence type="inferred from homology"/>
<evidence type="ECO:0000259" key="2">
    <source>
        <dbReference type="Pfam" id="PF00675"/>
    </source>
</evidence>
<dbReference type="InterPro" id="IPR011765">
    <property type="entry name" value="Pept_M16_N"/>
</dbReference>
<feature type="domain" description="Peptidase M16 N-terminal" evidence="2">
    <location>
        <begin position="31"/>
        <end position="163"/>
    </location>
</feature>
<accession>A0A286T4Q9</accession>
<evidence type="ECO:0000256" key="1">
    <source>
        <dbReference type="ARBA" id="ARBA00007261"/>
    </source>
</evidence>
<gene>
    <name evidence="3" type="primary">tlsS</name>
</gene>
<dbReference type="AlphaFoldDB" id="A0A286T4Q9"/>
<dbReference type="InterPro" id="IPR011249">
    <property type="entry name" value="Metalloenz_LuxS/M16"/>
</dbReference>
<evidence type="ECO:0000313" key="3">
    <source>
        <dbReference type="EMBL" id="BBA31821.1"/>
    </source>
</evidence>
<dbReference type="SUPFAM" id="SSF63411">
    <property type="entry name" value="LuxS/MPP-like metallohydrolase"/>
    <property type="match status" value="1"/>
</dbReference>
<dbReference type="Pfam" id="PF00675">
    <property type="entry name" value="Peptidase_M16"/>
    <property type="match status" value="1"/>
</dbReference>
<sequence>MPVLTTGPRDPTGPRHLTLDNGLHLVGVRRPGSPLAALRLRIDIGSADEAPGEHGLAHVLEHLVVRCSMGGGRVADGALVEAATGRPHTSYDALVRTGDIATAGDVLGAAFRQLRPDTRDLADELAAIRRERAQRTADVRWRVQEAMFAALCPDTPYAHPVLGDPRTVDALTPEAVHRLHSRWYHPSRATLVIGSDRVDEELAALAERARLWAPGHPRTETRAAAPPPDGHAVVSEAVGAGRRAVAVGFTEPGAPCGADAGFALARRSVRAARGIDVLRLRLRSHTCTWVMLAATDETAAVRSVAAALRAIRELLLGPDGAALLRTEALIPELRAAEDIQRSVADATDAFDASDRIPASRPTTATATGVGEVADVIARWRQGFAAALPEGPAT</sequence>
<dbReference type="GO" id="GO:0046872">
    <property type="term" value="F:metal ion binding"/>
    <property type="evidence" value="ECO:0007669"/>
    <property type="project" value="InterPro"/>
</dbReference>
<comment type="similarity">
    <text evidence="1">Belongs to the peptidase M16 family.</text>
</comment>
<name>A0A286T4Q9_STRAQ</name>
<dbReference type="PANTHER" id="PTHR11851">
    <property type="entry name" value="METALLOPROTEASE"/>
    <property type="match status" value="1"/>
</dbReference>
<reference evidence="3" key="1">
    <citation type="journal article" date="2017" name="Sci. Rep.">
        <title>Identification of a gene cluster for telomestatin biosynthesis and heterologous expression using a specific promoter in a clean host.</title>
        <authorList>
            <person name="Amagai K."/>
            <person name="Ikeda H."/>
            <person name="Hashimoto J."/>
            <person name="Kozone I."/>
            <person name="Izumikawa M."/>
            <person name="Kudo F."/>
            <person name="Eguchi T."/>
            <person name="Nakamura T."/>
            <person name="Osada H."/>
            <person name="Takahashi S."/>
            <person name="Shin-ya K."/>
        </authorList>
    </citation>
    <scope>NUCLEOTIDE SEQUENCE</scope>
    <source>
        <strain evidence="3">3533-SV4</strain>
    </source>
</reference>
<dbReference type="Gene3D" id="3.30.830.10">
    <property type="entry name" value="Metalloenzyme, LuxS/M16 peptidase-like"/>
    <property type="match status" value="1"/>
</dbReference>
<dbReference type="EMBL" id="LC318724">
    <property type="protein sequence ID" value="BBA31821.1"/>
    <property type="molecule type" value="Genomic_DNA"/>
</dbReference>
<protein>
    <submittedName>
        <fullName evidence="3">Peptidase M16</fullName>
    </submittedName>
</protein>
<organism evidence="3">
    <name type="scientific">Streptomyces anulatus</name>
    <name type="common">Streptomyces chrysomallus</name>
    <dbReference type="NCBI Taxonomy" id="1892"/>
    <lineage>
        <taxon>Bacteria</taxon>
        <taxon>Bacillati</taxon>
        <taxon>Actinomycetota</taxon>
        <taxon>Actinomycetes</taxon>
        <taxon>Kitasatosporales</taxon>
        <taxon>Streptomycetaceae</taxon>
        <taxon>Streptomyces</taxon>
    </lineage>
</organism>
<dbReference type="PANTHER" id="PTHR11851:SF49">
    <property type="entry name" value="MITOCHONDRIAL-PROCESSING PEPTIDASE SUBUNIT ALPHA"/>
    <property type="match status" value="1"/>
</dbReference>
<dbReference type="InterPro" id="IPR050361">
    <property type="entry name" value="MPP/UQCRC_Complex"/>
</dbReference>